<evidence type="ECO:0000313" key="1">
    <source>
        <dbReference type="EMBL" id="CAB4629810.1"/>
    </source>
</evidence>
<sequence>MSADEFEREHKAPLSPDERFWRHPTELADVERNKHFSHAPPLGRKLTAITATVSAVASIAILSVAIPKGIREFSEAEAEAVAVTTTVDIPHVKNALTTLVATATGTKGSTTAISIGSDAWVVAAEAVDIKKPLWLTLESGEEVQVPFFSTNEDASVILLRLTANQSPALAKKWDRYLNPTSPAELESFPIVDRYGVHHLGYEQSVRHQAKPKELPLLTDSPIDGAAAFIDKMMNVVGVAFDSRHSTWFLAKDSLLSLLAEAPQSAPR</sequence>
<reference evidence="1" key="1">
    <citation type="submission" date="2020-05" db="EMBL/GenBank/DDBJ databases">
        <authorList>
            <person name="Chiriac C."/>
            <person name="Salcher M."/>
            <person name="Ghai R."/>
            <person name="Kavagutti S V."/>
        </authorList>
    </citation>
    <scope>NUCLEOTIDE SEQUENCE</scope>
</reference>
<organism evidence="1">
    <name type="scientific">freshwater metagenome</name>
    <dbReference type="NCBI Taxonomy" id="449393"/>
    <lineage>
        <taxon>unclassified sequences</taxon>
        <taxon>metagenomes</taxon>
        <taxon>ecological metagenomes</taxon>
    </lineage>
</organism>
<dbReference type="AlphaFoldDB" id="A0A6J6IZ23"/>
<protein>
    <submittedName>
        <fullName evidence="1">Unannotated protein</fullName>
    </submittedName>
</protein>
<gene>
    <name evidence="1" type="ORF">UFOPK2086_00250</name>
</gene>
<name>A0A6J6IZ23_9ZZZZ</name>
<proteinExistence type="predicted"/>
<accession>A0A6J6IZ23</accession>
<dbReference type="EMBL" id="CAEZVQ010000016">
    <property type="protein sequence ID" value="CAB4629810.1"/>
    <property type="molecule type" value="Genomic_DNA"/>
</dbReference>